<organism evidence="6 7">
    <name type="scientific">Pacificispira spongiicola</name>
    <dbReference type="NCBI Taxonomy" id="2729598"/>
    <lineage>
        <taxon>Bacteria</taxon>
        <taxon>Pseudomonadati</taxon>
        <taxon>Pseudomonadota</taxon>
        <taxon>Alphaproteobacteria</taxon>
        <taxon>Rhodospirillales</taxon>
        <taxon>Rhodospirillaceae</taxon>
        <taxon>Pacificispira</taxon>
    </lineage>
</organism>
<dbReference type="GO" id="GO:0043565">
    <property type="term" value="F:sequence-specific DNA binding"/>
    <property type="evidence" value="ECO:0007669"/>
    <property type="project" value="TreeGrafter"/>
</dbReference>
<keyword evidence="7" id="KW-1185">Reference proteome</keyword>
<dbReference type="Proteomes" id="UP000539372">
    <property type="component" value="Unassembled WGS sequence"/>
</dbReference>
<dbReference type="RefSeq" id="WP_169625873.1">
    <property type="nucleotide sequence ID" value="NZ_JABBNT010000004.1"/>
</dbReference>
<dbReference type="GO" id="GO:0006351">
    <property type="term" value="P:DNA-templated transcription"/>
    <property type="evidence" value="ECO:0007669"/>
    <property type="project" value="TreeGrafter"/>
</dbReference>
<dbReference type="Gene3D" id="1.10.10.10">
    <property type="entry name" value="Winged helix-like DNA-binding domain superfamily/Winged helix DNA-binding domain"/>
    <property type="match status" value="1"/>
</dbReference>
<keyword evidence="4" id="KW-0804">Transcription</keyword>
<dbReference type="CDD" id="cd08432">
    <property type="entry name" value="PBP2_GcdR_TrpI_HvrB_AmpR_like"/>
    <property type="match status" value="1"/>
</dbReference>
<dbReference type="PANTHER" id="PTHR30537:SF74">
    <property type="entry name" value="HTH-TYPE TRANSCRIPTIONAL REGULATOR TRPI"/>
    <property type="match status" value="1"/>
</dbReference>
<comment type="caution">
    <text evidence="6">The sequence shown here is derived from an EMBL/GenBank/DDBJ whole genome shotgun (WGS) entry which is preliminary data.</text>
</comment>
<dbReference type="SUPFAM" id="SSF53850">
    <property type="entry name" value="Periplasmic binding protein-like II"/>
    <property type="match status" value="1"/>
</dbReference>
<keyword evidence="3" id="KW-0238">DNA-binding</keyword>
<dbReference type="Pfam" id="PF00126">
    <property type="entry name" value="HTH_1"/>
    <property type="match status" value="1"/>
</dbReference>
<dbReference type="PANTHER" id="PTHR30537">
    <property type="entry name" value="HTH-TYPE TRANSCRIPTIONAL REGULATOR"/>
    <property type="match status" value="1"/>
</dbReference>
<feature type="domain" description="HTH lysR-type" evidence="5">
    <location>
        <begin position="6"/>
        <end position="63"/>
    </location>
</feature>
<gene>
    <name evidence="6" type="ORF">HH303_13355</name>
</gene>
<dbReference type="InterPro" id="IPR005119">
    <property type="entry name" value="LysR_subst-bd"/>
</dbReference>
<proteinExistence type="inferred from homology"/>
<dbReference type="InterPro" id="IPR036388">
    <property type="entry name" value="WH-like_DNA-bd_sf"/>
</dbReference>
<evidence type="ECO:0000313" key="6">
    <source>
        <dbReference type="EMBL" id="NMM45475.1"/>
    </source>
</evidence>
<protein>
    <submittedName>
        <fullName evidence="6">LysR family transcriptional regulator</fullName>
    </submittedName>
</protein>
<evidence type="ECO:0000259" key="5">
    <source>
        <dbReference type="PROSITE" id="PS50931"/>
    </source>
</evidence>
<dbReference type="InterPro" id="IPR000847">
    <property type="entry name" value="LysR_HTH_N"/>
</dbReference>
<dbReference type="PRINTS" id="PR00039">
    <property type="entry name" value="HTHLYSR"/>
</dbReference>
<dbReference type="InterPro" id="IPR058163">
    <property type="entry name" value="LysR-type_TF_proteobact-type"/>
</dbReference>
<keyword evidence="2" id="KW-0805">Transcription regulation</keyword>
<dbReference type="GO" id="GO:0003700">
    <property type="term" value="F:DNA-binding transcription factor activity"/>
    <property type="evidence" value="ECO:0007669"/>
    <property type="project" value="InterPro"/>
</dbReference>
<dbReference type="PROSITE" id="PS50931">
    <property type="entry name" value="HTH_LYSR"/>
    <property type="match status" value="1"/>
</dbReference>
<reference evidence="6 7" key="1">
    <citation type="submission" date="2020-04" db="EMBL/GenBank/DDBJ databases">
        <title>Rhodospirillaceae bacterium KN72 isolated from deep sea.</title>
        <authorList>
            <person name="Zhang D.-C."/>
        </authorList>
    </citation>
    <scope>NUCLEOTIDE SEQUENCE [LARGE SCALE GENOMIC DNA]</scope>
    <source>
        <strain evidence="6 7">KN72</strain>
    </source>
</reference>
<accession>A0A7Y0E1F4</accession>
<evidence type="ECO:0000256" key="3">
    <source>
        <dbReference type="ARBA" id="ARBA00023125"/>
    </source>
</evidence>
<dbReference type="Pfam" id="PF03466">
    <property type="entry name" value="LysR_substrate"/>
    <property type="match status" value="1"/>
</dbReference>
<name>A0A7Y0E1F4_9PROT</name>
<dbReference type="SUPFAM" id="SSF46785">
    <property type="entry name" value="Winged helix' DNA-binding domain"/>
    <property type="match status" value="1"/>
</dbReference>
<dbReference type="EMBL" id="JABBNT010000004">
    <property type="protein sequence ID" value="NMM45475.1"/>
    <property type="molecule type" value="Genomic_DNA"/>
</dbReference>
<evidence type="ECO:0000256" key="4">
    <source>
        <dbReference type="ARBA" id="ARBA00023163"/>
    </source>
</evidence>
<evidence type="ECO:0000256" key="2">
    <source>
        <dbReference type="ARBA" id="ARBA00023015"/>
    </source>
</evidence>
<dbReference type="InterPro" id="IPR036390">
    <property type="entry name" value="WH_DNA-bd_sf"/>
</dbReference>
<sequence length="294" mass="32092">MEPTLPPLRLLSVFEAVLRGNGVQNAARELNVTQPAISQAIRQLEDHIGAQLFDRSSRPAGLTEAGRVLKRTTGEAFSILRDGVAEIAKLQDQEGVSVTVACSVGVATYWLMPKLAAFYECFPDISVNVQATSQGAPSIGSGIDLAIRYGNGQWADGTVRELFREEVIPVCHPSVKVRFDKGSLTLASAPLLHVKSDDRTWLDWDGYLRRTNLPRNTAKGRQFTNYVQAVQAALQGQGVMLGWRSITHDHVRNGLLVPLDAPPLDPGLGFYLIEPETTGEKPPASLLSDFLIDH</sequence>
<evidence type="ECO:0000313" key="7">
    <source>
        <dbReference type="Proteomes" id="UP000539372"/>
    </source>
</evidence>
<evidence type="ECO:0000256" key="1">
    <source>
        <dbReference type="ARBA" id="ARBA00009437"/>
    </source>
</evidence>
<comment type="similarity">
    <text evidence="1">Belongs to the LysR transcriptional regulatory family.</text>
</comment>
<dbReference type="AlphaFoldDB" id="A0A7Y0E1F4"/>
<dbReference type="Gene3D" id="3.40.190.10">
    <property type="entry name" value="Periplasmic binding protein-like II"/>
    <property type="match status" value="2"/>
</dbReference>